<protein>
    <submittedName>
        <fullName evidence="1">Uncharacterized protein</fullName>
    </submittedName>
</protein>
<name>I3YAJ0_THIV6</name>
<dbReference type="EMBL" id="CP003154">
    <property type="protein sequence ID" value="AFL74008.1"/>
    <property type="molecule type" value="Genomic_DNA"/>
</dbReference>
<evidence type="ECO:0000313" key="2">
    <source>
        <dbReference type="Proteomes" id="UP000006062"/>
    </source>
</evidence>
<dbReference type="AlphaFoldDB" id="I3YAJ0"/>
<gene>
    <name evidence="1" type="ordered locus">Thivi_2052</name>
</gene>
<dbReference type="KEGG" id="tvi:Thivi_2052"/>
<proteinExistence type="predicted"/>
<evidence type="ECO:0000313" key="1">
    <source>
        <dbReference type="EMBL" id="AFL74008.1"/>
    </source>
</evidence>
<dbReference type="eggNOG" id="COG4676">
    <property type="taxonomic scope" value="Bacteria"/>
</dbReference>
<dbReference type="HOGENOM" id="CLU_2541548_0_0_6"/>
<reference evidence="1 2" key="1">
    <citation type="submission" date="2012-06" db="EMBL/GenBank/DDBJ databases">
        <title>Complete sequence of Thiocystis violascens DSM 198.</title>
        <authorList>
            <consortium name="US DOE Joint Genome Institute"/>
            <person name="Lucas S."/>
            <person name="Han J."/>
            <person name="Lapidus A."/>
            <person name="Cheng J.-F."/>
            <person name="Goodwin L."/>
            <person name="Pitluck S."/>
            <person name="Peters L."/>
            <person name="Ovchinnikova G."/>
            <person name="Teshima H."/>
            <person name="Detter J.C."/>
            <person name="Han C."/>
            <person name="Tapia R."/>
            <person name="Land M."/>
            <person name="Hauser L."/>
            <person name="Kyrpides N."/>
            <person name="Ivanova N."/>
            <person name="Pagani I."/>
            <person name="Vogl K."/>
            <person name="Liu Z."/>
            <person name="Frigaard N.-U."/>
            <person name="Bryant D."/>
            <person name="Woyke T."/>
        </authorList>
    </citation>
    <scope>NUCLEOTIDE SEQUENCE [LARGE SCALE GENOMIC DNA]</scope>
    <source>
        <strain evidence="2">ATCC 17096 / DSM 198 / 6111</strain>
    </source>
</reference>
<keyword evidence="2" id="KW-1185">Reference proteome</keyword>
<accession>I3YAJ0</accession>
<dbReference type="Proteomes" id="UP000006062">
    <property type="component" value="Chromosome"/>
</dbReference>
<dbReference type="STRING" id="765911.Thivi_2052"/>
<dbReference type="RefSeq" id="WP_014778463.1">
    <property type="nucleotide sequence ID" value="NC_018012.1"/>
</dbReference>
<organism evidence="1 2">
    <name type="scientific">Thiocystis violascens (strain ATCC 17096 / DSM 198 / 6111)</name>
    <name type="common">Chromatium violascens</name>
    <dbReference type="NCBI Taxonomy" id="765911"/>
    <lineage>
        <taxon>Bacteria</taxon>
        <taxon>Pseudomonadati</taxon>
        <taxon>Pseudomonadota</taxon>
        <taxon>Gammaproteobacteria</taxon>
        <taxon>Chromatiales</taxon>
        <taxon>Chromatiaceae</taxon>
        <taxon>Thiocystis</taxon>
    </lineage>
</organism>
<sequence length="83" mass="9557">MSEDAIIGPANEVWEIRDAPPGEYRIEVELFAIRDARKPVVVKGRLFHRDGSDVFDEIRLERLKQRARIATIRVDEAGRVSVR</sequence>